<gene>
    <name evidence="1" type="ORF">H8D96_09290</name>
</gene>
<name>A0A8J6P318_9BACT</name>
<dbReference type="Proteomes" id="UP000605201">
    <property type="component" value="Unassembled WGS sequence"/>
</dbReference>
<comment type="caution">
    <text evidence="1">The sequence shown here is derived from an EMBL/GenBank/DDBJ whole genome shotgun (WGS) entry which is preliminary data.</text>
</comment>
<protein>
    <submittedName>
        <fullName evidence="1">Uncharacterized protein</fullName>
    </submittedName>
</protein>
<evidence type="ECO:0000313" key="1">
    <source>
        <dbReference type="EMBL" id="MBC8432102.1"/>
    </source>
</evidence>
<proteinExistence type="predicted"/>
<reference evidence="1 2" key="1">
    <citation type="submission" date="2020-08" db="EMBL/GenBank/DDBJ databases">
        <title>Bridging the membrane lipid divide: bacteria of the FCB group superphylum have the potential to synthesize archaeal ether lipids.</title>
        <authorList>
            <person name="Villanueva L."/>
            <person name="Von Meijenfeldt F.A.B."/>
            <person name="Westbye A.B."/>
            <person name="Yadav S."/>
            <person name="Hopmans E.C."/>
            <person name="Dutilh B.E."/>
            <person name="Sinninghe Damste J.S."/>
        </authorList>
    </citation>
    <scope>NUCLEOTIDE SEQUENCE [LARGE SCALE GENOMIC DNA]</scope>
    <source>
        <strain evidence="1">NIOZ-UU17</strain>
    </source>
</reference>
<organism evidence="1 2">
    <name type="scientific">Candidatus Desulfatibia vada</name>
    <dbReference type="NCBI Taxonomy" id="2841696"/>
    <lineage>
        <taxon>Bacteria</taxon>
        <taxon>Pseudomonadati</taxon>
        <taxon>Thermodesulfobacteriota</taxon>
        <taxon>Desulfobacteria</taxon>
        <taxon>Desulfobacterales</taxon>
        <taxon>Desulfobacterales incertae sedis</taxon>
        <taxon>Candidatus Desulfatibia</taxon>
    </lineage>
</organism>
<evidence type="ECO:0000313" key="2">
    <source>
        <dbReference type="Proteomes" id="UP000605201"/>
    </source>
</evidence>
<sequence>MSLDKNQLKDLIEKVLNLLGMHSDAAVNLLLGTAAQESHLGTYIKQIGSGPALGVFQMEPDTEKDIWNNYIYFRPEIENLVAEIAHVAEPNSLHLHGNLVYQIVMARIHYRRKSNPFPSANDELGLAAYWKNHYNTPKGKGTVEEFVHNYRKYVKEI</sequence>
<dbReference type="AlphaFoldDB" id="A0A8J6P318"/>
<accession>A0A8J6P318</accession>
<dbReference type="EMBL" id="JACNIG010000206">
    <property type="protein sequence ID" value="MBC8432102.1"/>
    <property type="molecule type" value="Genomic_DNA"/>
</dbReference>